<reference evidence="4" key="1">
    <citation type="submission" date="2019-07" db="EMBL/GenBank/DDBJ databases">
        <title>De Novo Assembly of kiwifruit Actinidia rufa.</title>
        <authorList>
            <person name="Sugita-Konishi S."/>
            <person name="Sato K."/>
            <person name="Mori E."/>
            <person name="Abe Y."/>
            <person name="Kisaki G."/>
            <person name="Hamano K."/>
            <person name="Suezawa K."/>
            <person name="Otani M."/>
            <person name="Fukuda T."/>
            <person name="Manabe T."/>
            <person name="Gomi K."/>
            <person name="Tabuchi M."/>
            <person name="Akimitsu K."/>
            <person name="Kataoka I."/>
        </authorList>
    </citation>
    <scope>NUCLEOTIDE SEQUENCE [LARGE SCALE GENOMIC DNA]</scope>
    <source>
        <strain evidence="4">cv. Fuchu</strain>
    </source>
</reference>
<feature type="domain" description="Integrase catalytic" evidence="2">
    <location>
        <begin position="306"/>
        <end position="474"/>
    </location>
</feature>
<dbReference type="GO" id="GO:0006508">
    <property type="term" value="P:proteolysis"/>
    <property type="evidence" value="ECO:0007669"/>
    <property type="project" value="UniProtKB-KW"/>
</dbReference>
<dbReference type="PROSITE" id="PS50994">
    <property type="entry name" value="INTEGRASE"/>
    <property type="match status" value="1"/>
</dbReference>
<evidence type="ECO:0000313" key="4">
    <source>
        <dbReference type="Proteomes" id="UP000585474"/>
    </source>
</evidence>
<keyword evidence="1" id="KW-0378">Hydrolase</keyword>
<dbReference type="GO" id="GO:0003924">
    <property type="term" value="F:GTPase activity"/>
    <property type="evidence" value="ECO:0007669"/>
    <property type="project" value="InterPro"/>
</dbReference>
<dbReference type="GO" id="GO:0005525">
    <property type="term" value="F:GTP binding"/>
    <property type="evidence" value="ECO:0007669"/>
    <property type="project" value="InterPro"/>
</dbReference>
<dbReference type="GO" id="GO:0015074">
    <property type="term" value="P:DNA integration"/>
    <property type="evidence" value="ECO:0007669"/>
    <property type="project" value="InterPro"/>
</dbReference>
<dbReference type="Gene3D" id="3.40.50.300">
    <property type="entry name" value="P-loop containing nucleotide triphosphate hydrolases"/>
    <property type="match status" value="1"/>
</dbReference>
<dbReference type="OrthoDB" id="418757at2759"/>
<comment type="caution">
    <text evidence="3">The sequence shown here is derived from an EMBL/GenBank/DDBJ whole genome shotgun (WGS) entry which is preliminary data.</text>
</comment>
<dbReference type="InterPro" id="IPR001806">
    <property type="entry name" value="Small_GTPase"/>
</dbReference>
<name>A0A7J0DIB7_9ERIC</name>
<accession>A0A7J0DIB7</accession>
<dbReference type="InterPro" id="IPR001584">
    <property type="entry name" value="Integrase_cat-core"/>
</dbReference>
<evidence type="ECO:0000259" key="2">
    <source>
        <dbReference type="PROSITE" id="PS50994"/>
    </source>
</evidence>
<protein>
    <submittedName>
        <fullName evidence="3">RHO-related protein from plants 2</fullName>
    </submittedName>
</protein>
<keyword evidence="1" id="KW-0645">Protease</keyword>
<gene>
    <name evidence="3" type="ORF">Acr_00g0042160</name>
</gene>
<sequence>MKDADWTVLDKKALGTIRLTLSSSVTCNISKEKTTSDLMAVLSKMYEKPSASNKVYLMKRLFSMKMANDGRVAEHLNNFNTVTSQLESVNINFDDEVRALLILSGLPDNWDSLVMAVSNSYISSKLNDDDVNEGDQPIGEATKAAQNKGGGNPRIYERRMPNATIVERRAISQETAKAQRSMPMIRDNGDSEALILSGDFGKVYLGDDEPCSIIRKGEMQISLTNGTTLRMKDVRHVPNLKRNLISMGQLATSGCKTIFTDDTWKVTKGAMVIAHGKKQGTLYVTSGTNTVLAVASFELDAIIWTKAARSGILRGLCLWEAEETKVSSFGGSLYFVTFIDDASRKLWVYFLKQKSDLFDVFKKWRATTENEAGLKLKCLRSDNGGEYCSDEFEKYCTVNGIKRQKMVPRNPQQNGVAERMNRTIIERARCMRIHDGLPKQFWADAVSMAAYLINHGSSVVLKCGLPQEAWIGKEGGIHSTLVFSPTGDIGRNEGGWGRSGVMTRKLGQGWVVEEGCTVSLALGRGWGLESRWDGWRLQGRVDKGLGWVGKCLGWQLEGAGSGWLGVEEREGRKIKQIDYVPTVFDNFSANVVVNGATVNLGLWDTAGKFAISLAVSFVYWIPELKHYAPGVPIVLVGTKLDLQDDKQFFIDHPGAVPITTAQNVKAVFDAAIKVVLQPPKRKKKKGKAQRACSIL</sequence>
<organism evidence="3 4">
    <name type="scientific">Actinidia rufa</name>
    <dbReference type="NCBI Taxonomy" id="165716"/>
    <lineage>
        <taxon>Eukaryota</taxon>
        <taxon>Viridiplantae</taxon>
        <taxon>Streptophyta</taxon>
        <taxon>Embryophyta</taxon>
        <taxon>Tracheophyta</taxon>
        <taxon>Spermatophyta</taxon>
        <taxon>Magnoliopsida</taxon>
        <taxon>eudicotyledons</taxon>
        <taxon>Gunneridae</taxon>
        <taxon>Pentapetalae</taxon>
        <taxon>asterids</taxon>
        <taxon>Ericales</taxon>
        <taxon>Actinidiaceae</taxon>
        <taxon>Actinidia</taxon>
    </lineage>
</organism>
<dbReference type="SMART" id="SM00175">
    <property type="entry name" value="RAB"/>
    <property type="match status" value="1"/>
</dbReference>
<dbReference type="SUPFAM" id="SSF52540">
    <property type="entry name" value="P-loop containing nucleoside triphosphate hydrolases"/>
    <property type="match status" value="1"/>
</dbReference>
<dbReference type="PANTHER" id="PTHR42648:SF28">
    <property type="entry name" value="TRANSPOSON-ENCODED PROTEIN WITH RIBONUCLEASE H-LIKE AND RETROVIRUS ZINC FINGER-LIKE DOMAINS"/>
    <property type="match status" value="1"/>
</dbReference>
<dbReference type="GO" id="GO:0003676">
    <property type="term" value="F:nucleic acid binding"/>
    <property type="evidence" value="ECO:0007669"/>
    <property type="project" value="InterPro"/>
</dbReference>
<dbReference type="Gene3D" id="3.30.420.10">
    <property type="entry name" value="Ribonuclease H-like superfamily/Ribonuclease H"/>
    <property type="match status" value="1"/>
</dbReference>
<dbReference type="PANTHER" id="PTHR42648">
    <property type="entry name" value="TRANSPOSASE, PUTATIVE-RELATED"/>
    <property type="match status" value="1"/>
</dbReference>
<evidence type="ECO:0000313" key="3">
    <source>
        <dbReference type="EMBL" id="GFS35804.1"/>
    </source>
</evidence>
<dbReference type="Pfam" id="PF22936">
    <property type="entry name" value="Pol_BBD"/>
    <property type="match status" value="1"/>
</dbReference>
<dbReference type="SMART" id="SM00174">
    <property type="entry name" value="RHO"/>
    <property type="match status" value="1"/>
</dbReference>
<dbReference type="SUPFAM" id="SSF53098">
    <property type="entry name" value="Ribonuclease H-like"/>
    <property type="match status" value="1"/>
</dbReference>
<dbReference type="EMBL" id="BJWL01000238">
    <property type="protein sequence ID" value="GFS35804.1"/>
    <property type="molecule type" value="Genomic_DNA"/>
</dbReference>
<dbReference type="InterPro" id="IPR036397">
    <property type="entry name" value="RNaseH_sf"/>
</dbReference>
<dbReference type="InterPro" id="IPR054722">
    <property type="entry name" value="PolX-like_BBD"/>
</dbReference>
<dbReference type="GO" id="GO:0008233">
    <property type="term" value="F:peptidase activity"/>
    <property type="evidence" value="ECO:0007669"/>
    <property type="project" value="UniProtKB-KW"/>
</dbReference>
<dbReference type="InterPro" id="IPR012337">
    <property type="entry name" value="RNaseH-like_sf"/>
</dbReference>
<dbReference type="InterPro" id="IPR027417">
    <property type="entry name" value="P-loop_NTPase"/>
</dbReference>
<dbReference type="Pfam" id="PF14223">
    <property type="entry name" value="Retrotran_gag_2"/>
    <property type="match status" value="1"/>
</dbReference>
<proteinExistence type="predicted"/>
<dbReference type="Proteomes" id="UP000585474">
    <property type="component" value="Unassembled WGS sequence"/>
</dbReference>
<evidence type="ECO:0000256" key="1">
    <source>
        <dbReference type="ARBA" id="ARBA00022670"/>
    </source>
</evidence>
<dbReference type="InterPro" id="IPR039537">
    <property type="entry name" value="Retrotran_Ty1/copia-like"/>
</dbReference>
<keyword evidence="4" id="KW-1185">Reference proteome</keyword>
<dbReference type="AlphaFoldDB" id="A0A7J0DIB7"/>
<dbReference type="Pfam" id="PF00665">
    <property type="entry name" value="rve"/>
    <property type="match status" value="1"/>
</dbReference>